<evidence type="ECO:0000256" key="1">
    <source>
        <dbReference type="ARBA" id="ARBA00023015"/>
    </source>
</evidence>
<evidence type="ECO:0000256" key="2">
    <source>
        <dbReference type="ARBA" id="ARBA00023125"/>
    </source>
</evidence>
<protein>
    <submittedName>
        <fullName evidence="5">Helix-turn-helix protein</fullName>
    </submittedName>
</protein>
<dbReference type="EMBL" id="PPCN01000010">
    <property type="protein sequence ID" value="POF29128.1"/>
    <property type="molecule type" value="Genomic_DNA"/>
</dbReference>
<evidence type="ECO:0000313" key="5">
    <source>
        <dbReference type="EMBL" id="POF29128.1"/>
    </source>
</evidence>
<proteinExistence type="predicted"/>
<keyword evidence="3" id="KW-0804">Transcription</keyword>
<evidence type="ECO:0000313" key="6">
    <source>
        <dbReference type="Proteomes" id="UP000236959"/>
    </source>
</evidence>
<dbReference type="Proteomes" id="UP000236959">
    <property type="component" value="Unassembled WGS sequence"/>
</dbReference>
<dbReference type="InterPro" id="IPR009057">
    <property type="entry name" value="Homeodomain-like_sf"/>
</dbReference>
<dbReference type="PROSITE" id="PS01124">
    <property type="entry name" value="HTH_ARAC_FAMILY_2"/>
    <property type="match status" value="1"/>
</dbReference>
<organism evidence="5 6">
    <name type="scientific">Roseibium marinum</name>
    <dbReference type="NCBI Taxonomy" id="281252"/>
    <lineage>
        <taxon>Bacteria</taxon>
        <taxon>Pseudomonadati</taxon>
        <taxon>Pseudomonadota</taxon>
        <taxon>Alphaproteobacteria</taxon>
        <taxon>Hyphomicrobiales</taxon>
        <taxon>Stappiaceae</taxon>
        <taxon>Roseibium</taxon>
    </lineage>
</organism>
<dbReference type="PANTHER" id="PTHR43280:SF10">
    <property type="entry name" value="REGULATORY PROTEIN POCR"/>
    <property type="match status" value="1"/>
</dbReference>
<sequence>MTINDEVMGTRRLIEPSYFYYVEAGLSHNTRANRSRQEHIAVYVNSEWQDFLKSTHRDNFSQHKRSGIWNLSKTGVGLARILARKQYETEPDPLNHSNRLVLLLAEDCLMKVQMSEPQLLGHPDEHGTVLVREAIDRIRANLANPLSLEQIAGELEISRRQFTRLFRKRTGRSFAEFVRAERYREAARLLRDTGWSIQQIAFQVGIDNSANFATGFQREIGDTPSSYRAKSALARQQN</sequence>
<dbReference type="GO" id="GO:0003700">
    <property type="term" value="F:DNA-binding transcription factor activity"/>
    <property type="evidence" value="ECO:0007669"/>
    <property type="project" value="InterPro"/>
</dbReference>
<dbReference type="AlphaFoldDB" id="A0A2S3UN32"/>
<gene>
    <name evidence="5" type="ORF">CLV41_110132</name>
</gene>
<dbReference type="PANTHER" id="PTHR43280">
    <property type="entry name" value="ARAC-FAMILY TRANSCRIPTIONAL REGULATOR"/>
    <property type="match status" value="1"/>
</dbReference>
<dbReference type="Gene3D" id="1.10.10.60">
    <property type="entry name" value="Homeodomain-like"/>
    <property type="match status" value="2"/>
</dbReference>
<feature type="domain" description="HTH araC/xylS-type" evidence="4">
    <location>
        <begin position="132"/>
        <end position="230"/>
    </location>
</feature>
<comment type="caution">
    <text evidence="5">The sequence shown here is derived from an EMBL/GenBank/DDBJ whole genome shotgun (WGS) entry which is preliminary data.</text>
</comment>
<dbReference type="Pfam" id="PF12833">
    <property type="entry name" value="HTH_18"/>
    <property type="match status" value="1"/>
</dbReference>
<dbReference type="SUPFAM" id="SSF46689">
    <property type="entry name" value="Homeodomain-like"/>
    <property type="match status" value="2"/>
</dbReference>
<keyword evidence="1" id="KW-0805">Transcription regulation</keyword>
<dbReference type="InterPro" id="IPR018060">
    <property type="entry name" value="HTH_AraC"/>
</dbReference>
<dbReference type="GO" id="GO:0043565">
    <property type="term" value="F:sequence-specific DNA binding"/>
    <property type="evidence" value="ECO:0007669"/>
    <property type="project" value="InterPro"/>
</dbReference>
<keyword evidence="2" id="KW-0238">DNA-binding</keyword>
<dbReference type="SMART" id="SM00342">
    <property type="entry name" value="HTH_ARAC"/>
    <property type="match status" value="1"/>
</dbReference>
<evidence type="ECO:0000259" key="4">
    <source>
        <dbReference type="PROSITE" id="PS01124"/>
    </source>
</evidence>
<accession>A0A2S3UN32</accession>
<evidence type="ECO:0000256" key="3">
    <source>
        <dbReference type="ARBA" id="ARBA00023163"/>
    </source>
</evidence>
<reference evidence="5 6" key="1">
    <citation type="submission" date="2018-01" db="EMBL/GenBank/DDBJ databases">
        <title>Genomic Encyclopedia of Archaeal and Bacterial Type Strains, Phase II (KMG-II): from individual species to whole genera.</title>
        <authorList>
            <person name="Goeker M."/>
        </authorList>
    </citation>
    <scope>NUCLEOTIDE SEQUENCE [LARGE SCALE GENOMIC DNA]</scope>
    <source>
        <strain evidence="5 6">DSM 17023</strain>
    </source>
</reference>
<keyword evidence="6" id="KW-1185">Reference proteome</keyword>
<name>A0A2S3UN32_9HYPH</name>